<sequence>MKRTVLGLLCILSLTGCQALSPQGASQTAQVSGNTGPATISELIELSDRLHFPDLQSASNMLLSASGYVENLTPFEVNYLLFNTGTQTTIPKGDLALEWSIKERDKIIKLTMEFE</sequence>
<evidence type="ECO:0000313" key="2">
    <source>
        <dbReference type="EMBL" id="GKT18122.1"/>
    </source>
</evidence>
<gene>
    <name evidence="2" type="ORF">ADUPG1_004241</name>
</gene>
<proteinExistence type="predicted"/>
<keyword evidence="1" id="KW-0732">Signal</keyword>
<dbReference type="EMBL" id="BQXS01006178">
    <property type="protein sequence ID" value="GKT18122.1"/>
    <property type="molecule type" value="Genomic_DNA"/>
</dbReference>
<dbReference type="PROSITE" id="PS51257">
    <property type="entry name" value="PROKAR_LIPOPROTEIN"/>
    <property type="match status" value="1"/>
</dbReference>
<comment type="caution">
    <text evidence="2">The sequence shown here is derived from an EMBL/GenBank/DDBJ whole genome shotgun (WGS) entry which is preliminary data.</text>
</comment>
<feature type="chain" id="PRO_5046810944" evidence="1">
    <location>
        <begin position="20"/>
        <end position="115"/>
    </location>
</feature>
<feature type="signal peptide" evidence="1">
    <location>
        <begin position="1"/>
        <end position="19"/>
    </location>
</feature>
<name>A0ABQ5JUW1_9EUKA</name>
<reference evidence="2" key="1">
    <citation type="submission" date="2022-03" db="EMBL/GenBank/DDBJ databases">
        <title>Draft genome sequence of Aduncisulcus paluster, a free-living microaerophilic Fornicata.</title>
        <authorList>
            <person name="Yuyama I."/>
            <person name="Kume K."/>
            <person name="Tamura T."/>
            <person name="Inagaki Y."/>
            <person name="Hashimoto T."/>
        </authorList>
    </citation>
    <scope>NUCLEOTIDE SEQUENCE</scope>
    <source>
        <strain evidence="2">NY0171</strain>
    </source>
</reference>
<accession>A0ABQ5JUW1</accession>
<keyword evidence="3" id="KW-1185">Reference proteome</keyword>
<evidence type="ECO:0000256" key="1">
    <source>
        <dbReference type="SAM" id="SignalP"/>
    </source>
</evidence>
<evidence type="ECO:0000313" key="3">
    <source>
        <dbReference type="Proteomes" id="UP001057375"/>
    </source>
</evidence>
<protein>
    <submittedName>
        <fullName evidence="2">Uncharacterized protein</fullName>
    </submittedName>
</protein>
<dbReference type="Proteomes" id="UP001057375">
    <property type="component" value="Unassembled WGS sequence"/>
</dbReference>
<feature type="non-terminal residue" evidence="2">
    <location>
        <position position="115"/>
    </location>
</feature>
<organism evidence="2 3">
    <name type="scientific">Aduncisulcus paluster</name>
    <dbReference type="NCBI Taxonomy" id="2918883"/>
    <lineage>
        <taxon>Eukaryota</taxon>
        <taxon>Metamonada</taxon>
        <taxon>Carpediemonas-like organisms</taxon>
        <taxon>Aduncisulcus</taxon>
    </lineage>
</organism>